<proteinExistence type="predicted"/>
<evidence type="ECO:0000313" key="1">
    <source>
        <dbReference type="EMBL" id="MBV6341945.1"/>
    </source>
</evidence>
<reference evidence="1 2" key="1">
    <citation type="journal article" date="2020" name="J Geophys Res Biogeosci">
        <title>Magnetotaxis as an Adaptation to Enable Bacterial Shuttling of Microbial Sulfur and Sulfur Cycling Across Aquatic Oxic#Anoxic Interfaces.</title>
        <authorList>
            <person name="Li J."/>
            <person name="Liu P."/>
            <person name="Wang J."/>
            <person name="Roberts A.P."/>
            <person name="Pan Y."/>
        </authorList>
    </citation>
    <scope>NUCLEOTIDE SEQUENCE [LARGE SCALE GENOMIC DNA]</scope>
    <source>
        <strain evidence="1 2">MYR-1_YQ</strain>
    </source>
</reference>
<gene>
    <name evidence="1" type="ORF">HWQ67_10140</name>
</gene>
<sequence>MTDIQKTEIERRLAAYYKNRDAGDSWENVKDRILNPKRSPIDPVLLNYTGDSHLKSR</sequence>
<dbReference type="Proteomes" id="UP001196980">
    <property type="component" value="Unassembled WGS sequence"/>
</dbReference>
<protein>
    <submittedName>
        <fullName evidence="1">Addiction module protein</fullName>
    </submittedName>
</protein>
<dbReference type="EMBL" id="JABXWD010000172">
    <property type="protein sequence ID" value="MBV6341945.1"/>
    <property type="molecule type" value="Genomic_DNA"/>
</dbReference>
<keyword evidence="2" id="KW-1185">Reference proteome</keyword>
<dbReference type="InterPro" id="IPR013406">
    <property type="entry name" value="CHP02574_addiction_mod"/>
</dbReference>
<dbReference type="Pfam" id="PF09720">
    <property type="entry name" value="Unstab_antitox"/>
    <property type="match status" value="1"/>
</dbReference>
<evidence type="ECO:0000313" key="2">
    <source>
        <dbReference type="Proteomes" id="UP001196980"/>
    </source>
</evidence>
<accession>A0ABS6RZ74</accession>
<dbReference type="RefSeq" id="WP_218252575.1">
    <property type="nucleotide sequence ID" value="NZ_JABXWD010000172.1"/>
</dbReference>
<comment type="caution">
    <text evidence="1">The sequence shown here is derived from an EMBL/GenBank/DDBJ whole genome shotgun (WGS) entry which is preliminary data.</text>
</comment>
<name>A0ABS6RZ74_9BACT</name>
<organism evidence="1 2">
    <name type="scientific">Candidatus Magnetobacterium casense</name>
    <dbReference type="NCBI Taxonomy" id="1455061"/>
    <lineage>
        <taxon>Bacteria</taxon>
        <taxon>Pseudomonadati</taxon>
        <taxon>Nitrospirota</taxon>
        <taxon>Thermodesulfovibrionia</taxon>
        <taxon>Thermodesulfovibrionales</taxon>
        <taxon>Candidatus Magnetobacteriaceae</taxon>
        <taxon>Candidatus Magnetobacterium</taxon>
    </lineage>
</organism>